<dbReference type="Gene3D" id="3.40.630.10">
    <property type="entry name" value="Zn peptidases"/>
    <property type="match status" value="1"/>
</dbReference>
<dbReference type="eggNOG" id="ENOG502QPR4">
    <property type="taxonomic scope" value="Eukaryota"/>
</dbReference>
<name>A5DGE5_PICGU</name>
<dbReference type="EMBL" id="CH408157">
    <property type="protein sequence ID" value="EDK38248.2"/>
    <property type="molecule type" value="Genomic_DNA"/>
</dbReference>
<comment type="similarity">
    <text evidence="1">Belongs to the peptidase M20A family.</text>
</comment>
<dbReference type="KEGG" id="pgu:PGUG_02346"/>
<gene>
    <name evidence="4" type="ORF">PGUG_02346</name>
</gene>
<dbReference type="RefSeq" id="XP_001484617.2">
    <property type="nucleotide sequence ID" value="XM_001484567.1"/>
</dbReference>
<dbReference type="InterPro" id="IPR036264">
    <property type="entry name" value="Bact_exopeptidase_dim_dom"/>
</dbReference>
<dbReference type="PANTHER" id="PTHR32494">
    <property type="entry name" value="ALLANTOATE DEIMINASE-RELATED"/>
    <property type="match status" value="1"/>
</dbReference>
<keyword evidence="5" id="KW-1185">Reference proteome</keyword>
<feature type="domain" description="Peptidase M20 dimerisation" evidence="3">
    <location>
        <begin position="127"/>
        <end position="221"/>
    </location>
</feature>
<dbReference type="Gene3D" id="3.30.70.360">
    <property type="match status" value="1"/>
</dbReference>
<dbReference type="SUPFAM" id="SSF53187">
    <property type="entry name" value="Zn-dependent exopeptidases"/>
    <property type="match status" value="1"/>
</dbReference>
<dbReference type="SUPFAM" id="SSF55031">
    <property type="entry name" value="Bacterial exopeptidase dimerisation domain"/>
    <property type="match status" value="1"/>
</dbReference>
<dbReference type="OrthoDB" id="4676at2759"/>
<dbReference type="InterPro" id="IPR010158">
    <property type="entry name" value="Amidase_Cbmase"/>
</dbReference>
<dbReference type="OMA" id="CEKEDCA"/>
<dbReference type="InterPro" id="IPR002933">
    <property type="entry name" value="Peptidase_M20"/>
</dbReference>
<evidence type="ECO:0000313" key="4">
    <source>
        <dbReference type="EMBL" id="EDK38248.2"/>
    </source>
</evidence>
<dbReference type="AlphaFoldDB" id="A5DGE5"/>
<dbReference type="InterPro" id="IPR011650">
    <property type="entry name" value="Peptidase_M20_dimer"/>
</dbReference>
<dbReference type="NCBIfam" id="TIGR01879">
    <property type="entry name" value="hydantase"/>
    <property type="match status" value="1"/>
</dbReference>
<dbReference type="GeneID" id="5126851"/>
<organism evidence="4 5">
    <name type="scientific">Meyerozyma guilliermondii (strain ATCC 6260 / CBS 566 / DSM 6381 / JCM 1539 / NBRC 10279 / NRRL Y-324)</name>
    <name type="common">Yeast</name>
    <name type="synonym">Candida guilliermondii</name>
    <dbReference type="NCBI Taxonomy" id="294746"/>
    <lineage>
        <taxon>Eukaryota</taxon>
        <taxon>Fungi</taxon>
        <taxon>Dikarya</taxon>
        <taxon>Ascomycota</taxon>
        <taxon>Saccharomycotina</taxon>
        <taxon>Pichiomycetes</taxon>
        <taxon>Debaryomycetaceae</taxon>
        <taxon>Meyerozyma</taxon>
    </lineage>
</organism>
<reference evidence="4 5" key="1">
    <citation type="journal article" date="2009" name="Nature">
        <title>Evolution of pathogenicity and sexual reproduction in eight Candida genomes.</title>
        <authorList>
            <person name="Butler G."/>
            <person name="Rasmussen M.D."/>
            <person name="Lin M.F."/>
            <person name="Santos M.A."/>
            <person name="Sakthikumar S."/>
            <person name="Munro C.A."/>
            <person name="Rheinbay E."/>
            <person name="Grabherr M."/>
            <person name="Forche A."/>
            <person name="Reedy J.L."/>
            <person name="Agrafioti I."/>
            <person name="Arnaud M.B."/>
            <person name="Bates S."/>
            <person name="Brown A.J."/>
            <person name="Brunke S."/>
            <person name="Costanzo M.C."/>
            <person name="Fitzpatrick D.A."/>
            <person name="de Groot P.W."/>
            <person name="Harris D."/>
            <person name="Hoyer L.L."/>
            <person name="Hube B."/>
            <person name="Klis F.M."/>
            <person name="Kodira C."/>
            <person name="Lennard N."/>
            <person name="Logue M.E."/>
            <person name="Martin R."/>
            <person name="Neiman A.M."/>
            <person name="Nikolaou E."/>
            <person name="Quail M.A."/>
            <person name="Quinn J."/>
            <person name="Santos M.C."/>
            <person name="Schmitzberger F.F."/>
            <person name="Sherlock G."/>
            <person name="Shah P."/>
            <person name="Silverstein K.A."/>
            <person name="Skrzypek M.S."/>
            <person name="Soll D."/>
            <person name="Staggs R."/>
            <person name="Stansfield I."/>
            <person name="Stumpf M.P."/>
            <person name="Sudbery P.E."/>
            <person name="Srikantha T."/>
            <person name="Zeng Q."/>
            <person name="Berman J."/>
            <person name="Berriman M."/>
            <person name="Heitman J."/>
            <person name="Gow N.A."/>
            <person name="Lorenz M.C."/>
            <person name="Birren B.W."/>
            <person name="Kellis M."/>
            <person name="Cuomo C.A."/>
        </authorList>
    </citation>
    <scope>NUCLEOTIDE SEQUENCE [LARGE SCALE GENOMIC DNA]</scope>
    <source>
        <strain evidence="5">ATCC 6260 / CBS 566 / DSM 6381 / JCM 1539 / NBRC 10279 / NRRL Y-324</strain>
    </source>
</reference>
<evidence type="ECO:0000256" key="2">
    <source>
        <dbReference type="ARBA" id="ARBA00022801"/>
    </source>
</evidence>
<proteinExistence type="inferred from homology"/>
<dbReference type="PANTHER" id="PTHR32494:SF5">
    <property type="entry name" value="ALLANTOATE AMIDOHYDROLASE"/>
    <property type="match status" value="1"/>
</dbReference>
<dbReference type="Pfam" id="PF07687">
    <property type="entry name" value="M20_dimer"/>
    <property type="match status" value="1"/>
</dbReference>
<accession>A5DGE5</accession>
<dbReference type="HOGENOM" id="CLU_024588_2_1_1"/>
<dbReference type="Proteomes" id="UP000001997">
    <property type="component" value="Unassembled WGS sequence"/>
</dbReference>
<dbReference type="Pfam" id="PF01546">
    <property type="entry name" value="Peptidase_M20"/>
    <property type="match status" value="1"/>
</dbReference>
<evidence type="ECO:0000259" key="3">
    <source>
        <dbReference type="Pfam" id="PF07687"/>
    </source>
</evidence>
<evidence type="ECO:0000313" key="5">
    <source>
        <dbReference type="Proteomes" id="UP000001997"/>
    </source>
</evidence>
<keyword evidence="2" id="KW-0378">Hydrolase</keyword>
<evidence type="ECO:0000256" key="1">
    <source>
        <dbReference type="ARBA" id="ARBA00006247"/>
    </source>
</evidence>
<dbReference type="GO" id="GO:0016813">
    <property type="term" value="F:hydrolase activity, acting on carbon-nitrogen (but not peptide) bonds, in linear amidines"/>
    <property type="evidence" value="ECO:0007669"/>
    <property type="project" value="InterPro"/>
</dbReference>
<protein>
    <recommendedName>
        <fullName evidence="3">Peptidase M20 dimerisation domain-containing protein</fullName>
    </recommendedName>
</protein>
<dbReference type="InParanoid" id="A5DGE5"/>
<sequence length="339" mass="36871">MESGWWCSLGVLRAIKRSGYKPYFPLAAVNWTNEEGARYSKMCMSSGVWCGQLSPDEILKLKDIDGKKVSSELEAIGYNGPIAPDHKVNKLSAHFELHIEQGPKLEEMLAHEGGSIGIGIVQGIQAMRWYQVEIEGQEGHAGALEMVRRHDALVAASRLVLDLDEAARATQSVATVGRLIPKTIAPNTIVGKVDLIFDCRAIKESQLDSIIQKVESTIKSLSQDGGYHIEMRQIWAHKAVTFNEDCIAAVEEVLETRPDIPTLKMFSAAGHDSASTASVVPTTMIFVPSVGGISHNPAEFTTKDQCKAGAEVLLESVLGYDKKLKASMEAPGNQIEKGT</sequence>